<protein>
    <submittedName>
        <fullName evidence="4">Polar amino acid ABC transport system periplasmatic solute binding protein</fullName>
    </submittedName>
</protein>
<sequence length="262" mass="29020">MKKAIVSTMALILVALTGCSQTATTLPSVETAKIGTMIGTVSEIMAPEKYPDAKISRFNDYVDESAALMAGKVDYAIMDYASAKNYLKNNDQVVILPDPLTEEVTAMALNKENTELNQKINTVLNRFLSDGTMDEIIAHWFPETGEDYEIIDVPKNTSGPVLNVAVTALTEPRCFVKDGKITGMNVELMDRIAFELGMRTEYQDMDFAAMIDSLQSGKSDVIAAMYNTPERAQRVEFTKGYFPNPQVFVVKKDRLEEADNAK</sequence>
<dbReference type="HOGENOM" id="CLU_092025_0_0_9"/>
<dbReference type="PROSITE" id="PS51257">
    <property type="entry name" value="PROKAR_LIPOPROTEIN"/>
    <property type="match status" value="1"/>
</dbReference>
<feature type="chain" id="PRO_5003604279" evidence="2">
    <location>
        <begin position="23"/>
        <end position="262"/>
    </location>
</feature>
<gene>
    <name evidence="4" type="ordered locus">Awo_c32210</name>
</gene>
<reference evidence="4 5" key="2">
    <citation type="journal article" date="2012" name="PLoS ONE">
        <title>An ancient pathway combining carbon dioxide fixation with the generation and utilization of a sodium ion gradient for ATP synthesis.</title>
        <authorList>
            <person name="Poehlein A."/>
            <person name="Schmidt S."/>
            <person name="Kaster A.K."/>
            <person name="Goenrich M."/>
            <person name="Vollmers J."/>
            <person name="Thurmer A."/>
            <person name="Bertsch J."/>
            <person name="Schuchmann K."/>
            <person name="Voigt B."/>
            <person name="Hecker M."/>
            <person name="Daniel R."/>
            <person name="Thauer R.K."/>
            <person name="Gottschalk G."/>
            <person name="Muller V."/>
        </authorList>
    </citation>
    <scope>NUCLEOTIDE SEQUENCE [LARGE SCALE GENOMIC DNA]</scope>
    <source>
        <strain evidence="5">ATCC 29683 / DSM 1030 / JCM 2381 / KCTC 1655 / WB1</strain>
    </source>
</reference>
<organism evidence="4 5">
    <name type="scientific">Acetobacterium woodii (strain ATCC 29683 / DSM 1030 / JCM 2381 / KCTC 1655 / WB1)</name>
    <dbReference type="NCBI Taxonomy" id="931626"/>
    <lineage>
        <taxon>Bacteria</taxon>
        <taxon>Bacillati</taxon>
        <taxon>Bacillota</taxon>
        <taxon>Clostridia</taxon>
        <taxon>Eubacteriales</taxon>
        <taxon>Eubacteriaceae</taxon>
        <taxon>Acetobacterium</taxon>
    </lineage>
</organism>
<name>H6LJM1_ACEWD</name>
<dbReference type="EMBL" id="CP002987">
    <property type="protein sequence ID" value="AFA49949.1"/>
    <property type="molecule type" value="Genomic_DNA"/>
</dbReference>
<accession>H6LJM1</accession>
<dbReference type="Proteomes" id="UP000007177">
    <property type="component" value="Chromosome"/>
</dbReference>
<dbReference type="STRING" id="931626.Awo_c32210"/>
<keyword evidence="1 2" id="KW-0732">Signal</keyword>
<keyword evidence="5" id="KW-1185">Reference proteome</keyword>
<evidence type="ECO:0000256" key="2">
    <source>
        <dbReference type="SAM" id="SignalP"/>
    </source>
</evidence>
<dbReference type="PANTHER" id="PTHR35936">
    <property type="entry name" value="MEMBRANE-BOUND LYTIC MUREIN TRANSGLYCOSYLASE F"/>
    <property type="match status" value="1"/>
</dbReference>
<evidence type="ECO:0000313" key="4">
    <source>
        <dbReference type="EMBL" id="AFA49949.1"/>
    </source>
</evidence>
<dbReference type="PANTHER" id="PTHR35936:SF17">
    <property type="entry name" value="ARGININE-BINDING EXTRACELLULAR PROTEIN ARTP"/>
    <property type="match status" value="1"/>
</dbReference>
<dbReference type="Pfam" id="PF00497">
    <property type="entry name" value="SBP_bac_3"/>
    <property type="match status" value="1"/>
</dbReference>
<reference evidence="5" key="1">
    <citation type="submission" date="2011-07" db="EMBL/GenBank/DDBJ databases">
        <title>Complete genome sequence of Acetobacterium woodii.</title>
        <authorList>
            <person name="Poehlein A."/>
            <person name="Schmidt S."/>
            <person name="Kaster A.-K."/>
            <person name="Goenrich M."/>
            <person name="Vollmers J."/>
            <person name="Thuermer A."/>
            <person name="Gottschalk G."/>
            <person name="Thauer R.K."/>
            <person name="Daniel R."/>
            <person name="Mueller V."/>
        </authorList>
    </citation>
    <scope>NUCLEOTIDE SEQUENCE [LARGE SCALE GENOMIC DNA]</scope>
    <source>
        <strain evidence="5">ATCC 29683 / DSM 1030 / JCM 2381 / KCTC 1655 / WB1</strain>
    </source>
</reference>
<evidence type="ECO:0000259" key="3">
    <source>
        <dbReference type="Pfam" id="PF00497"/>
    </source>
</evidence>
<dbReference type="Gene3D" id="3.40.190.10">
    <property type="entry name" value="Periplasmic binding protein-like II"/>
    <property type="match status" value="4"/>
</dbReference>
<feature type="signal peptide" evidence="2">
    <location>
        <begin position="1"/>
        <end position="22"/>
    </location>
</feature>
<feature type="domain" description="Solute-binding protein family 3/N-terminal" evidence="3">
    <location>
        <begin position="162"/>
        <end position="254"/>
    </location>
</feature>
<evidence type="ECO:0000256" key="1">
    <source>
        <dbReference type="ARBA" id="ARBA00022729"/>
    </source>
</evidence>
<dbReference type="eggNOG" id="COG0834">
    <property type="taxonomic scope" value="Bacteria"/>
</dbReference>
<dbReference type="KEGG" id="awo:Awo_c32210"/>
<evidence type="ECO:0000313" key="5">
    <source>
        <dbReference type="Proteomes" id="UP000007177"/>
    </source>
</evidence>
<dbReference type="InterPro" id="IPR001638">
    <property type="entry name" value="Solute-binding_3/MltF_N"/>
</dbReference>
<proteinExistence type="predicted"/>
<dbReference type="SUPFAM" id="SSF53850">
    <property type="entry name" value="Periplasmic binding protein-like II"/>
    <property type="match status" value="2"/>
</dbReference>
<dbReference type="AlphaFoldDB" id="H6LJM1"/>